<reference evidence="1" key="1">
    <citation type="submission" date="2014-11" db="EMBL/GenBank/DDBJ databases">
        <authorList>
            <person name="Amaro Gonzalez C."/>
        </authorList>
    </citation>
    <scope>NUCLEOTIDE SEQUENCE</scope>
</reference>
<dbReference type="AlphaFoldDB" id="A0A0E9PWK9"/>
<organism evidence="1">
    <name type="scientific">Anguilla anguilla</name>
    <name type="common">European freshwater eel</name>
    <name type="synonym">Muraena anguilla</name>
    <dbReference type="NCBI Taxonomy" id="7936"/>
    <lineage>
        <taxon>Eukaryota</taxon>
        <taxon>Metazoa</taxon>
        <taxon>Chordata</taxon>
        <taxon>Craniata</taxon>
        <taxon>Vertebrata</taxon>
        <taxon>Euteleostomi</taxon>
        <taxon>Actinopterygii</taxon>
        <taxon>Neopterygii</taxon>
        <taxon>Teleostei</taxon>
        <taxon>Anguilliformes</taxon>
        <taxon>Anguillidae</taxon>
        <taxon>Anguilla</taxon>
    </lineage>
</organism>
<protein>
    <submittedName>
        <fullName evidence="1">Uncharacterized protein</fullName>
    </submittedName>
</protein>
<evidence type="ECO:0000313" key="1">
    <source>
        <dbReference type="EMBL" id="JAH08874.1"/>
    </source>
</evidence>
<sequence length="32" mass="3792">MSSHLSCTIWRNPYSIAFDVMFTVQALLRYLQ</sequence>
<dbReference type="EMBL" id="GBXM01099703">
    <property type="protein sequence ID" value="JAH08874.1"/>
    <property type="molecule type" value="Transcribed_RNA"/>
</dbReference>
<name>A0A0E9PWK9_ANGAN</name>
<accession>A0A0E9PWK9</accession>
<proteinExistence type="predicted"/>
<reference evidence="1" key="2">
    <citation type="journal article" date="2015" name="Fish Shellfish Immunol.">
        <title>Early steps in the European eel (Anguilla anguilla)-Vibrio vulnificus interaction in the gills: Role of the RtxA13 toxin.</title>
        <authorList>
            <person name="Callol A."/>
            <person name="Pajuelo D."/>
            <person name="Ebbesson L."/>
            <person name="Teles M."/>
            <person name="MacKenzie S."/>
            <person name="Amaro C."/>
        </authorList>
    </citation>
    <scope>NUCLEOTIDE SEQUENCE</scope>
</reference>